<dbReference type="EMBL" id="CP086359">
    <property type="protein sequence ID" value="UNI21117.1"/>
    <property type="molecule type" value="Genomic_DNA"/>
</dbReference>
<protein>
    <recommendedName>
        <fullName evidence="3">Nucleoside phosphorylase domain-containing protein</fullName>
    </recommendedName>
</protein>
<dbReference type="PANTHER" id="PTHR46082">
    <property type="entry name" value="ATP/GTP-BINDING PROTEIN-RELATED"/>
    <property type="match status" value="1"/>
</dbReference>
<dbReference type="OrthoDB" id="4925244at2759"/>
<dbReference type="GeneID" id="72069083"/>
<dbReference type="InterPro" id="IPR053137">
    <property type="entry name" value="NLR-like"/>
</dbReference>
<name>A0A9Q8QKY1_9HYPO</name>
<dbReference type="KEGG" id="ptkz:JDV02_007134"/>
<evidence type="ECO:0000313" key="2">
    <source>
        <dbReference type="Proteomes" id="UP000829364"/>
    </source>
</evidence>
<dbReference type="SUPFAM" id="SSF53167">
    <property type="entry name" value="Purine and uridine phosphorylases"/>
    <property type="match status" value="1"/>
</dbReference>
<dbReference type="AlphaFoldDB" id="A0A9Q8QKY1"/>
<organism evidence="1 2">
    <name type="scientific">Purpureocillium takamizusanense</name>
    <dbReference type="NCBI Taxonomy" id="2060973"/>
    <lineage>
        <taxon>Eukaryota</taxon>
        <taxon>Fungi</taxon>
        <taxon>Dikarya</taxon>
        <taxon>Ascomycota</taxon>
        <taxon>Pezizomycotina</taxon>
        <taxon>Sordariomycetes</taxon>
        <taxon>Hypocreomycetidae</taxon>
        <taxon>Hypocreales</taxon>
        <taxon>Ophiocordycipitaceae</taxon>
        <taxon>Purpureocillium</taxon>
    </lineage>
</organism>
<keyword evidence="2" id="KW-1185">Reference proteome</keyword>
<dbReference type="Gene3D" id="3.40.50.1580">
    <property type="entry name" value="Nucleoside phosphorylase domain"/>
    <property type="match status" value="1"/>
</dbReference>
<reference evidence="1" key="1">
    <citation type="submission" date="2021-11" db="EMBL/GenBank/DDBJ databases">
        <title>Purpureocillium_takamizusanense_genome.</title>
        <authorList>
            <person name="Nguyen N.-H."/>
        </authorList>
    </citation>
    <scope>NUCLEOTIDE SEQUENCE</scope>
    <source>
        <strain evidence="1">PT3</strain>
    </source>
</reference>
<gene>
    <name evidence="1" type="ORF">JDV02_007134</name>
</gene>
<dbReference type="Proteomes" id="UP000829364">
    <property type="component" value="Chromosome 6"/>
</dbReference>
<dbReference type="RefSeq" id="XP_047844598.1">
    <property type="nucleotide sequence ID" value="XM_047988600.1"/>
</dbReference>
<proteinExistence type="predicted"/>
<evidence type="ECO:0000313" key="1">
    <source>
        <dbReference type="EMBL" id="UNI21117.1"/>
    </source>
</evidence>
<evidence type="ECO:0008006" key="3">
    <source>
        <dbReference type="Google" id="ProtNLM"/>
    </source>
</evidence>
<dbReference type="InterPro" id="IPR035994">
    <property type="entry name" value="Nucleoside_phosphorylase_sf"/>
</dbReference>
<dbReference type="GO" id="GO:0009116">
    <property type="term" value="P:nucleoside metabolic process"/>
    <property type="evidence" value="ECO:0007669"/>
    <property type="project" value="InterPro"/>
</dbReference>
<dbReference type="GO" id="GO:0003824">
    <property type="term" value="F:catalytic activity"/>
    <property type="evidence" value="ECO:0007669"/>
    <property type="project" value="InterPro"/>
</dbReference>
<accession>A0A9Q8QKY1</accession>
<sequence>MSDPFNYSFGWLCALLLEFEASKKFLDEVHQGPAKSKLDPYDENLYALGRIGQQNVVIAAPPADYGFGIACEMALNVRRSFPNITHGLLVGIGGGAPSRTADIRLGDLVVGCPSQRGGDGGIISLRSNEVTFAQGEVSPPPPALARIANRLESEHEALGHQLERSIGEVLSHTTVLDAARFERPDASQDRLHEAHDVHPPDESPGCSVTCGPDPEHLMERVDRGSSQTTLVHYGVIGSCNYVEKDAKARDMLSAARDILCFEMEAAGLVGVFPSLVIRGICDYSDSHKSKEWQGHAAMVAAAYAKQVVEIVGQDDSSDPHTPCLFQEEL</sequence>
<dbReference type="PANTHER" id="PTHR46082:SF11">
    <property type="entry name" value="AAA+ ATPASE DOMAIN-CONTAINING PROTEIN-RELATED"/>
    <property type="match status" value="1"/>
</dbReference>